<dbReference type="PANTHER" id="PTHR30383">
    <property type="entry name" value="THIOESTERASE 1/PROTEASE 1/LYSOPHOSPHOLIPASE L1"/>
    <property type="match status" value="1"/>
</dbReference>
<dbReference type="Proteomes" id="UP001597438">
    <property type="component" value="Unassembled WGS sequence"/>
</dbReference>
<accession>A0ABW5X5M2</accession>
<keyword evidence="3" id="KW-1185">Reference proteome</keyword>
<reference evidence="3" key="1">
    <citation type="journal article" date="2019" name="Int. J. Syst. Evol. Microbiol.">
        <title>The Global Catalogue of Microorganisms (GCM) 10K type strain sequencing project: providing services to taxonomists for standard genome sequencing and annotation.</title>
        <authorList>
            <consortium name="The Broad Institute Genomics Platform"/>
            <consortium name="The Broad Institute Genome Sequencing Center for Infectious Disease"/>
            <person name="Wu L."/>
            <person name="Ma J."/>
        </authorList>
    </citation>
    <scope>NUCLEOTIDE SEQUENCE [LARGE SCALE GENOMIC DNA]</scope>
    <source>
        <strain evidence="3">KCTC 52925</strain>
    </source>
</reference>
<evidence type="ECO:0000313" key="3">
    <source>
        <dbReference type="Proteomes" id="UP001597438"/>
    </source>
</evidence>
<gene>
    <name evidence="2" type="ORF">ACFSYS_05060</name>
</gene>
<dbReference type="RefSeq" id="WP_251741819.1">
    <property type="nucleotide sequence ID" value="NZ_JBHUOJ010000009.1"/>
</dbReference>
<sequence>MGNSITEKWVQFDPEFFSKNNYIGRGISGQTTSQMLVRFRQDVIDLNPEVVVIHAGTNDIAGNTGPITVPEIAANIFSMVELAQAHDIKVILASVLPASSYSWSPSINPIEKIGQLNDFIKDYAKKNNVIYLDYYSAMVNDEKGLKKEYGRDTVHPSLKGYEVMAPLVKEAIKKALN</sequence>
<proteinExistence type="predicted"/>
<dbReference type="InterPro" id="IPR036514">
    <property type="entry name" value="SGNH_hydro_sf"/>
</dbReference>
<dbReference type="EMBL" id="JBHUOJ010000009">
    <property type="protein sequence ID" value="MFD2832648.1"/>
    <property type="molecule type" value="Genomic_DNA"/>
</dbReference>
<dbReference type="InterPro" id="IPR013830">
    <property type="entry name" value="SGNH_hydro"/>
</dbReference>
<dbReference type="Gene3D" id="3.40.50.1110">
    <property type="entry name" value="SGNH hydrolase"/>
    <property type="match status" value="1"/>
</dbReference>
<name>A0ABW5X5M2_9FLAO</name>
<keyword evidence="2" id="KW-0378">Hydrolase</keyword>
<protein>
    <submittedName>
        <fullName evidence="2">SGNH/GDSL hydrolase family protein</fullName>
    </submittedName>
</protein>
<dbReference type="CDD" id="cd04501">
    <property type="entry name" value="SGNH_hydrolase_like_4"/>
    <property type="match status" value="1"/>
</dbReference>
<organism evidence="2 3">
    <name type="scientific">Christiangramia antarctica</name>
    <dbReference type="NCBI Taxonomy" id="2058158"/>
    <lineage>
        <taxon>Bacteria</taxon>
        <taxon>Pseudomonadati</taxon>
        <taxon>Bacteroidota</taxon>
        <taxon>Flavobacteriia</taxon>
        <taxon>Flavobacteriales</taxon>
        <taxon>Flavobacteriaceae</taxon>
        <taxon>Christiangramia</taxon>
    </lineage>
</organism>
<dbReference type="PANTHER" id="PTHR30383:SF5">
    <property type="entry name" value="SGNH HYDROLASE-TYPE ESTERASE DOMAIN-CONTAINING PROTEIN"/>
    <property type="match status" value="1"/>
</dbReference>
<feature type="domain" description="SGNH hydrolase-type esterase" evidence="1">
    <location>
        <begin position="18"/>
        <end position="163"/>
    </location>
</feature>
<evidence type="ECO:0000313" key="2">
    <source>
        <dbReference type="EMBL" id="MFD2832648.1"/>
    </source>
</evidence>
<dbReference type="Pfam" id="PF13472">
    <property type="entry name" value="Lipase_GDSL_2"/>
    <property type="match status" value="1"/>
</dbReference>
<dbReference type="SUPFAM" id="SSF52266">
    <property type="entry name" value="SGNH hydrolase"/>
    <property type="match status" value="1"/>
</dbReference>
<dbReference type="GO" id="GO:0016787">
    <property type="term" value="F:hydrolase activity"/>
    <property type="evidence" value="ECO:0007669"/>
    <property type="project" value="UniProtKB-KW"/>
</dbReference>
<dbReference type="InterPro" id="IPR051532">
    <property type="entry name" value="Ester_Hydrolysis_Enzymes"/>
</dbReference>
<comment type="caution">
    <text evidence="2">The sequence shown here is derived from an EMBL/GenBank/DDBJ whole genome shotgun (WGS) entry which is preliminary data.</text>
</comment>
<evidence type="ECO:0000259" key="1">
    <source>
        <dbReference type="Pfam" id="PF13472"/>
    </source>
</evidence>